<sequence>MSETASQPNAPKKRDADLPPGTKKYVAIPTDIYNDDQINKTRTWLEGLMKDKSKMFQVIDFPWETPADVPEDELLKLAQEGKLDEEFDNYRRVIRWSHLVLDSSGYEEVSKKQEWIKAIYEEEDMLGRHVSHLNGKTSRILIIEFRKDFVYEKRAGKGVAVYVIDSGVAVDAKNTYNGDRIFPGFGDEFPKDPFNPLTTQAFDMEGLDKRLDHSPDSHGTGVASKIVTPFGTAKEVTIVPVVINIDETDDTAVAFRRVFGDIARRRANIRRATGELEPQLKAVVVLPSGLTKTDENFGYTREEAENSERGKDLIQAMAGIFLYCVPIVCSAGNFALVNPRRAIIDVMPQVLESNYIPLINVGATTLEGKAADFSQAPAVAGIIPVHMNYEPWDESKRGVDRVKEIKKWLKTPESSWERMKNSNPAKPDMQVNMIWNGADQRAHESVHGTSAEPPPPEKEGSTLVVALEQIEAPRSIKLKGGNICDGPPDHYNRYFFYRLEGDETGGMLAAEGTTTRATFDNPTWPTGEWNLKLNNRDLVAEDYTYKNDGQSAGALWKGDRKIDCQGDLAKPG</sequence>
<evidence type="ECO:0000313" key="4">
    <source>
        <dbReference type="EMBL" id="KAF1964160.1"/>
    </source>
</evidence>
<dbReference type="Gene3D" id="3.40.50.200">
    <property type="entry name" value="Peptidase S8/S53 domain"/>
    <property type="match status" value="1"/>
</dbReference>
<reference evidence="4" key="1">
    <citation type="journal article" date="2020" name="Stud. Mycol.">
        <title>101 Dothideomycetes genomes: a test case for predicting lifestyles and emergence of pathogens.</title>
        <authorList>
            <person name="Haridas S."/>
            <person name="Albert R."/>
            <person name="Binder M."/>
            <person name="Bloem J."/>
            <person name="Labutti K."/>
            <person name="Salamov A."/>
            <person name="Andreopoulos B."/>
            <person name="Baker S."/>
            <person name="Barry K."/>
            <person name="Bills G."/>
            <person name="Bluhm B."/>
            <person name="Cannon C."/>
            <person name="Castanera R."/>
            <person name="Culley D."/>
            <person name="Daum C."/>
            <person name="Ezra D."/>
            <person name="Gonzalez J."/>
            <person name="Henrissat B."/>
            <person name="Kuo A."/>
            <person name="Liang C."/>
            <person name="Lipzen A."/>
            <person name="Lutzoni F."/>
            <person name="Magnuson J."/>
            <person name="Mondo S."/>
            <person name="Nolan M."/>
            <person name="Ohm R."/>
            <person name="Pangilinan J."/>
            <person name="Park H.-J."/>
            <person name="Ramirez L."/>
            <person name="Alfaro M."/>
            <person name="Sun H."/>
            <person name="Tritt A."/>
            <person name="Yoshinaga Y."/>
            <person name="Zwiers L.-H."/>
            <person name="Turgeon B."/>
            <person name="Goodwin S."/>
            <person name="Spatafora J."/>
            <person name="Crous P."/>
            <person name="Grigoriev I."/>
        </authorList>
    </citation>
    <scope>NUCLEOTIDE SEQUENCE</scope>
    <source>
        <strain evidence="4">CBS 107.79</strain>
    </source>
</reference>
<accession>A0A6A5UIJ3</accession>
<feature type="domain" description="Peptidase S8/S53" evidence="3">
    <location>
        <begin position="156"/>
        <end position="376"/>
    </location>
</feature>
<dbReference type="Proteomes" id="UP000800036">
    <property type="component" value="Unassembled WGS sequence"/>
</dbReference>
<dbReference type="AlphaFoldDB" id="A0A6A5UIJ3"/>
<name>A0A6A5UIJ3_9PLEO</name>
<dbReference type="GO" id="GO:0006508">
    <property type="term" value="P:proteolysis"/>
    <property type="evidence" value="ECO:0007669"/>
    <property type="project" value="InterPro"/>
</dbReference>
<dbReference type="Pfam" id="PF00082">
    <property type="entry name" value="Peptidase_S8"/>
    <property type="match status" value="1"/>
</dbReference>
<keyword evidence="1" id="KW-0378">Hydrolase</keyword>
<dbReference type="InterPro" id="IPR023827">
    <property type="entry name" value="Peptidase_S8_Asp-AS"/>
</dbReference>
<evidence type="ECO:0000256" key="1">
    <source>
        <dbReference type="ARBA" id="ARBA00022801"/>
    </source>
</evidence>
<gene>
    <name evidence="4" type="ORF">BU23DRAFT_585712</name>
</gene>
<feature type="region of interest" description="Disordered" evidence="2">
    <location>
        <begin position="440"/>
        <end position="459"/>
    </location>
</feature>
<organism evidence="4 5">
    <name type="scientific">Bimuria novae-zelandiae CBS 107.79</name>
    <dbReference type="NCBI Taxonomy" id="1447943"/>
    <lineage>
        <taxon>Eukaryota</taxon>
        <taxon>Fungi</taxon>
        <taxon>Dikarya</taxon>
        <taxon>Ascomycota</taxon>
        <taxon>Pezizomycotina</taxon>
        <taxon>Dothideomycetes</taxon>
        <taxon>Pleosporomycetidae</taxon>
        <taxon>Pleosporales</taxon>
        <taxon>Massarineae</taxon>
        <taxon>Didymosphaeriaceae</taxon>
        <taxon>Bimuria</taxon>
    </lineage>
</organism>
<evidence type="ECO:0000256" key="2">
    <source>
        <dbReference type="SAM" id="MobiDB-lite"/>
    </source>
</evidence>
<dbReference type="OrthoDB" id="1896086at2759"/>
<proteinExistence type="predicted"/>
<feature type="region of interest" description="Disordered" evidence="2">
    <location>
        <begin position="1"/>
        <end position="22"/>
    </location>
</feature>
<keyword evidence="5" id="KW-1185">Reference proteome</keyword>
<dbReference type="PROSITE" id="PS00136">
    <property type="entry name" value="SUBTILASE_ASP"/>
    <property type="match status" value="1"/>
</dbReference>
<dbReference type="InterPro" id="IPR036852">
    <property type="entry name" value="Peptidase_S8/S53_dom_sf"/>
</dbReference>
<evidence type="ECO:0000313" key="5">
    <source>
        <dbReference type="Proteomes" id="UP000800036"/>
    </source>
</evidence>
<dbReference type="InterPro" id="IPR000209">
    <property type="entry name" value="Peptidase_S8/S53_dom"/>
</dbReference>
<dbReference type="GO" id="GO:0004252">
    <property type="term" value="F:serine-type endopeptidase activity"/>
    <property type="evidence" value="ECO:0007669"/>
    <property type="project" value="InterPro"/>
</dbReference>
<dbReference type="SUPFAM" id="SSF52743">
    <property type="entry name" value="Subtilisin-like"/>
    <property type="match status" value="1"/>
</dbReference>
<evidence type="ECO:0000259" key="3">
    <source>
        <dbReference type="Pfam" id="PF00082"/>
    </source>
</evidence>
<protein>
    <recommendedName>
        <fullName evidence="3">Peptidase S8/S53 domain-containing protein</fullName>
    </recommendedName>
</protein>
<dbReference type="EMBL" id="ML976802">
    <property type="protein sequence ID" value="KAF1964160.1"/>
    <property type="molecule type" value="Genomic_DNA"/>
</dbReference>